<dbReference type="PANTHER" id="PTHR31642">
    <property type="entry name" value="TRICHOTHECENE 3-O-ACETYLTRANSFERASE"/>
    <property type="match status" value="1"/>
</dbReference>
<reference evidence="3" key="1">
    <citation type="submission" date="2025-08" db="UniProtKB">
        <authorList>
            <consortium name="RefSeq"/>
        </authorList>
    </citation>
    <scope>IDENTIFICATION</scope>
    <source>
        <tissue evidence="3">Young leaves</tissue>
    </source>
</reference>
<dbReference type="Pfam" id="PF02458">
    <property type="entry name" value="Transferase"/>
    <property type="match status" value="1"/>
</dbReference>
<dbReference type="RefSeq" id="XP_022925212.1">
    <property type="nucleotide sequence ID" value="XM_023069444.1"/>
</dbReference>
<dbReference type="GO" id="GO:0016747">
    <property type="term" value="F:acyltransferase activity, transferring groups other than amino-acyl groups"/>
    <property type="evidence" value="ECO:0007669"/>
    <property type="project" value="TreeGrafter"/>
</dbReference>
<dbReference type="InterPro" id="IPR023213">
    <property type="entry name" value="CAT-like_dom_sf"/>
</dbReference>
<evidence type="ECO:0000313" key="3">
    <source>
        <dbReference type="RefSeq" id="XP_022925212.1"/>
    </source>
</evidence>
<sequence length="460" mass="51061">MASITIHSSSTIVPSHPTPTGILSFSDCDQYKPWTHVPTVYVYKSPAAKVADVESLKTSLSQILVPYYPLTGRLHWIAGGRLELDCCAAGVLFVEASSNAKLEDYGDFAPSDGVRKLVPAVDNNSPIEEIPMLLFQVTRFSCGGLVIGVASCHTVVDGASGILFINSWASMARGDKTVDTILQPLHDRKFLMPENPLRPPRFDHVEFTKPPPVILGSSDPEEEGKQKTTSTLLKLTKEQIEKLKKRANSNLANQTMGVADELQPRPYSRFEAIIGHMWICACKARDIGESRQPTVVCTPIDVRKRMKPPIPENFSGNSSIIVRMPECVFGDIMTQPLSYAAGKVREGTWKMTGEYAQSMIDYLAGQEDLSWLRKSSHSNVRAKASFWGNPNLSIVSWMSLPFYEADFGWGRPCYSGPAMLHMDGKGYIMLGPTDDGSLIVAIRLQTRHMDNFKKYFYEDI</sequence>
<dbReference type="AlphaFoldDB" id="A0A6J1EB64"/>
<dbReference type="KEGG" id="cmos:111432520"/>
<proteinExistence type="inferred from homology"/>
<name>A0A6J1EB64_CUCMO</name>
<protein>
    <submittedName>
        <fullName evidence="3">Spermidine hydroxycinnamoyl transferase-like</fullName>
    </submittedName>
</protein>
<keyword evidence="2" id="KW-1185">Reference proteome</keyword>
<evidence type="ECO:0000256" key="1">
    <source>
        <dbReference type="ARBA" id="ARBA00009861"/>
    </source>
</evidence>
<dbReference type="Gene3D" id="3.30.559.10">
    <property type="entry name" value="Chloramphenicol acetyltransferase-like domain"/>
    <property type="match status" value="2"/>
</dbReference>
<dbReference type="PANTHER" id="PTHR31642:SF324">
    <property type="entry name" value="SPERMIDINE HYDROXYCINNAMOYL TRANSFERASE"/>
    <property type="match status" value="1"/>
</dbReference>
<dbReference type="InterPro" id="IPR050317">
    <property type="entry name" value="Plant_Fungal_Acyltransferase"/>
</dbReference>
<organism evidence="2 3">
    <name type="scientific">Cucurbita moschata</name>
    <name type="common">Winter crookneck squash</name>
    <name type="synonym">Cucurbita pepo var. moschata</name>
    <dbReference type="NCBI Taxonomy" id="3662"/>
    <lineage>
        <taxon>Eukaryota</taxon>
        <taxon>Viridiplantae</taxon>
        <taxon>Streptophyta</taxon>
        <taxon>Embryophyta</taxon>
        <taxon>Tracheophyta</taxon>
        <taxon>Spermatophyta</taxon>
        <taxon>Magnoliopsida</taxon>
        <taxon>eudicotyledons</taxon>
        <taxon>Gunneridae</taxon>
        <taxon>Pentapetalae</taxon>
        <taxon>rosids</taxon>
        <taxon>fabids</taxon>
        <taxon>Cucurbitales</taxon>
        <taxon>Cucurbitaceae</taxon>
        <taxon>Cucurbiteae</taxon>
        <taxon>Cucurbita</taxon>
    </lineage>
</organism>
<dbReference type="Proteomes" id="UP000504609">
    <property type="component" value="Unplaced"/>
</dbReference>
<comment type="similarity">
    <text evidence="1">Belongs to the plant acyltransferase family.</text>
</comment>
<dbReference type="GeneID" id="111432520"/>
<evidence type="ECO:0000313" key="2">
    <source>
        <dbReference type="Proteomes" id="UP000504609"/>
    </source>
</evidence>
<accession>A0A6J1EB64</accession>
<gene>
    <name evidence="3" type="primary">LOC111432520</name>
</gene>